<evidence type="ECO:0000313" key="2">
    <source>
        <dbReference type="Proteomes" id="UP000011980"/>
    </source>
</evidence>
<proteinExistence type="predicted"/>
<organism evidence="1 2">
    <name type="scientific">Leptospira kirschneri serovar Bulgarica str. Nikolaevo</name>
    <dbReference type="NCBI Taxonomy" id="1240687"/>
    <lineage>
        <taxon>Bacteria</taxon>
        <taxon>Pseudomonadati</taxon>
        <taxon>Spirochaetota</taxon>
        <taxon>Spirochaetia</taxon>
        <taxon>Leptospirales</taxon>
        <taxon>Leptospiraceae</taxon>
        <taxon>Leptospira</taxon>
    </lineage>
</organism>
<dbReference type="AlphaFoldDB" id="M6FEA1"/>
<evidence type="ECO:0000313" key="1">
    <source>
        <dbReference type="EMBL" id="EMK24374.1"/>
    </source>
</evidence>
<dbReference type="EMBL" id="ANCE01000102">
    <property type="protein sequence ID" value="EMK24374.1"/>
    <property type="molecule type" value="Genomic_DNA"/>
</dbReference>
<reference evidence="1 2" key="1">
    <citation type="submission" date="2013-01" db="EMBL/GenBank/DDBJ databases">
        <authorList>
            <person name="Harkins D.M."/>
            <person name="Durkin A.S."/>
            <person name="Brinkac L.M."/>
            <person name="Haft D.H."/>
            <person name="Selengut J.D."/>
            <person name="Sanka R."/>
            <person name="DePew J."/>
            <person name="Purushe J."/>
            <person name="Galloway R.L."/>
            <person name="Vinetz J.M."/>
            <person name="Sutton G.G."/>
            <person name="Nierman W.C."/>
            <person name="Fouts D.E."/>
        </authorList>
    </citation>
    <scope>NUCLEOTIDE SEQUENCE [LARGE SCALE GENOMIC DNA]</scope>
    <source>
        <strain evidence="1 2">Nikolaevo</strain>
    </source>
</reference>
<sequence>MLGGFISKTDYLNLFFLYLNILSEFFNFRERYFNFYIQPK</sequence>
<dbReference type="PATRIC" id="fig|1240687.3.peg.2109"/>
<gene>
    <name evidence="1" type="ORF">LEP1GSC008_4211</name>
</gene>
<protein>
    <submittedName>
        <fullName evidence="1">Uncharacterized protein</fullName>
    </submittedName>
</protein>
<name>M6FEA1_9LEPT</name>
<dbReference type="Proteomes" id="UP000011980">
    <property type="component" value="Unassembled WGS sequence"/>
</dbReference>
<accession>M6FEA1</accession>
<comment type="caution">
    <text evidence="1">The sequence shown here is derived from an EMBL/GenBank/DDBJ whole genome shotgun (WGS) entry which is preliminary data.</text>
</comment>